<protein>
    <recommendedName>
        <fullName evidence="2">FCP1-like phosphatase C-terminal domain-containing protein</fullName>
    </recommendedName>
</protein>
<feature type="compositionally biased region" description="Basic and acidic residues" evidence="1">
    <location>
        <begin position="41"/>
        <end position="61"/>
    </location>
</feature>
<dbReference type="AlphaFoldDB" id="A0A834C6U8"/>
<sequence>MLTPSPHQQALLPALIRRLAEVSHMQLKVDDILGEESDNESEGRGRERPGSEEQEAEEQRRPPPAGHSLGGGVLPQSPAEKLPTASSSDRPSHNVSRGQKMDYTSASNLQVNL</sequence>
<reference evidence="3" key="1">
    <citation type="journal article" name="BMC Genomics">
        <title>Long-read sequencing and de novo genome assembly of marine medaka (Oryzias melastigma).</title>
        <authorList>
            <person name="Liang P."/>
            <person name="Saqib H.S.A."/>
            <person name="Ni X."/>
            <person name="Shen Y."/>
        </authorList>
    </citation>
    <scope>NUCLEOTIDE SEQUENCE</scope>
    <source>
        <strain evidence="3">Bigg-433</strain>
    </source>
</reference>
<accession>A0A834C6U8</accession>
<gene>
    <name evidence="3" type="ORF">FQA47_003423</name>
</gene>
<dbReference type="Pfam" id="PF09309">
    <property type="entry name" value="FCP1_C"/>
    <property type="match status" value="1"/>
</dbReference>
<evidence type="ECO:0000313" key="4">
    <source>
        <dbReference type="Proteomes" id="UP000646548"/>
    </source>
</evidence>
<organism evidence="3 4">
    <name type="scientific">Oryzias melastigma</name>
    <name type="common">Marine medaka</name>
    <dbReference type="NCBI Taxonomy" id="30732"/>
    <lineage>
        <taxon>Eukaryota</taxon>
        <taxon>Metazoa</taxon>
        <taxon>Chordata</taxon>
        <taxon>Craniata</taxon>
        <taxon>Vertebrata</taxon>
        <taxon>Euteleostomi</taxon>
        <taxon>Actinopterygii</taxon>
        <taxon>Neopterygii</taxon>
        <taxon>Teleostei</taxon>
        <taxon>Neoteleostei</taxon>
        <taxon>Acanthomorphata</taxon>
        <taxon>Ovalentaria</taxon>
        <taxon>Atherinomorphae</taxon>
        <taxon>Beloniformes</taxon>
        <taxon>Adrianichthyidae</taxon>
        <taxon>Oryziinae</taxon>
        <taxon>Oryzias</taxon>
    </lineage>
</organism>
<evidence type="ECO:0000259" key="2">
    <source>
        <dbReference type="Pfam" id="PF09309"/>
    </source>
</evidence>
<evidence type="ECO:0000256" key="1">
    <source>
        <dbReference type="SAM" id="MobiDB-lite"/>
    </source>
</evidence>
<dbReference type="Proteomes" id="UP000646548">
    <property type="component" value="Unassembled WGS sequence"/>
</dbReference>
<feature type="compositionally biased region" description="Polar residues" evidence="1">
    <location>
        <begin position="84"/>
        <end position="113"/>
    </location>
</feature>
<name>A0A834C6U8_ORYME</name>
<evidence type="ECO:0000313" key="3">
    <source>
        <dbReference type="EMBL" id="KAF6722198.1"/>
    </source>
</evidence>
<dbReference type="EMBL" id="WKFB01000467">
    <property type="protein sequence ID" value="KAF6722198.1"/>
    <property type="molecule type" value="Genomic_DNA"/>
</dbReference>
<comment type="caution">
    <text evidence="3">The sequence shown here is derived from an EMBL/GenBank/DDBJ whole genome shotgun (WGS) entry which is preliminary data.</text>
</comment>
<feature type="domain" description="FCP1-like phosphatase C-terminal" evidence="2">
    <location>
        <begin position="23"/>
        <end position="101"/>
    </location>
</feature>
<dbReference type="InterPro" id="IPR015388">
    <property type="entry name" value="FCP1_C"/>
</dbReference>
<proteinExistence type="predicted"/>
<feature type="region of interest" description="Disordered" evidence="1">
    <location>
        <begin position="29"/>
        <end position="113"/>
    </location>
</feature>